<dbReference type="AlphaFoldDB" id="A0A4U6UIS4"/>
<evidence type="ECO:0000313" key="1">
    <source>
        <dbReference type="EMBL" id="TKW14624.1"/>
    </source>
</evidence>
<dbReference type="EMBL" id="CM016556">
    <property type="protein sequence ID" value="TKW14624.1"/>
    <property type="molecule type" value="Genomic_DNA"/>
</dbReference>
<keyword evidence="2" id="KW-1185">Reference proteome</keyword>
<name>A0A4U6UIS4_SETVI</name>
<protein>
    <submittedName>
        <fullName evidence="1">Uncharacterized protein</fullName>
    </submittedName>
</protein>
<gene>
    <name evidence="1" type="ORF">SEVIR_5G178700v2</name>
</gene>
<dbReference type="PANTHER" id="PTHR46274:SF11">
    <property type="entry name" value="OS05G0524200 PROTEIN"/>
    <property type="match status" value="1"/>
</dbReference>
<reference evidence="1" key="1">
    <citation type="submission" date="2019-03" db="EMBL/GenBank/DDBJ databases">
        <title>WGS assembly of Setaria viridis.</title>
        <authorList>
            <person name="Huang P."/>
            <person name="Jenkins J."/>
            <person name="Grimwood J."/>
            <person name="Barry K."/>
            <person name="Healey A."/>
            <person name="Mamidi S."/>
            <person name="Sreedasyam A."/>
            <person name="Shu S."/>
            <person name="Feldman M."/>
            <person name="Wu J."/>
            <person name="Yu Y."/>
            <person name="Chen C."/>
            <person name="Johnson J."/>
            <person name="Rokhsar D."/>
            <person name="Baxter I."/>
            <person name="Schmutz J."/>
            <person name="Brutnell T."/>
            <person name="Kellogg E."/>
        </authorList>
    </citation>
    <scope>NUCLEOTIDE SEQUENCE [LARGE SCALE GENOMIC DNA]</scope>
</reference>
<evidence type="ECO:0000313" key="2">
    <source>
        <dbReference type="Proteomes" id="UP000298652"/>
    </source>
</evidence>
<dbReference type="OMA" id="QGMKCKV"/>
<dbReference type="Gramene" id="TKW14624">
    <property type="protein sequence ID" value="TKW14624"/>
    <property type="gene ID" value="SEVIR_5G178700v2"/>
</dbReference>
<sequence>MRIRELRDGLEVEDDERGEEARGGGEVVAVVRLKAKCALVGAGARFLFYPTLLYNIVRNRFEPEFRWWDSVDQYVLLGAVLFPSDVPRLKQLGVRGVVTLNEPYETLVPTSLYQGMKCKVVAPMSTIRPEGDDAPL</sequence>
<proteinExistence type="predicted"/>
<organism evidence="1 2">
    <name type="scientific">Setaria viridis</name>
    <name type="common">Green bristlegrass</name>
    <name type="synonym">Setaria italica subsp. viridis</name>
    <dbReference type="NCBI Taxonomy" id="4556"/>
    <lineage>
        <taxon>Eukaryota</taxon>
        <taxon>Viridiplantae</taxon>
        <taxon>Streptophyta</taxon>
        <taxon>Embryophyta</taxon>
        <taxon>Tracheophyta</taxon>
        <taxon>Spermatophyta</taxon>
        <taxon>Magnoliopsida</taxon>
        <taxon>Liliopsida</taxon>
        <taxon>Poales</taxon>
        <taxon>Poaceae</taxon>
        <taxon>PACMAD clade</taxon>
        <taxon>Panicoideae</taxon>
        <taxon>Panicodae</taxon>
        <taxon>Paniceae</taxon>
        <taxon>Cenchrinae</taxon>
        <taxon>Setaria</taxon>
    </lineage>
</organism>
<dbReference type="PANTHER" id="PTHR46274">
    <property type="entry name" value="PHOSPHATIDYLINOSITOL PHOSPHATASE"/>
    <property type="match status" value="1"/>
</dbReference>
<accession>A0A4U6UIS4</accession>
<dbReference type="Proteomes" id="UP000298652">
    <property type="component" value="Chromosome 5"/>
</dbReference>